<evidence type="ECO:0000256" key="1">
    <source>
        <dbReference type="SAM" id="Phobius"/>
    </source>
</evidence>
<keyword evidence="1" id="KW-1133">Transmembrane helix</keyword>
<evidence type="ECO:0000313" key="3">
    <source>
        <dbReference type="Proteomes" id="UP001199916"/>
    </source>
</evidence>
<keyword evidence="1" id="KW-0812">Transmembrane</keyword>
<dbReference type="Proteomes" id="UP001199916">
    <property type="component" value="Unassembled WGS sequence"/>
</dbReference>
<name>A0ABS8YGA0_9BACL</name>
<evidence type="ECO:0000313" key="2">
    <source>
        <dbReference type="EMBL" id="MCE5168549.1"/>
    </source>
</evidence>
<keyword evidence="3" id="KW-1185">Reference proteome</keyword>
<protein>
    <recommendedName>
        <fullName evidence="4">Cation/H+ exchanger domain-containing protein</fullName>
    </recommendedName>
</protein>
<evidence type="ECO:0008006" key="4">
    <source>
        <dbReference type="Google" id="ProtNLM"/>
    </source>
</evidence>
<accession>A0ABS8YGA0</accession>
<feature type="transmembrane region" description="Helical" evidence="1">
    <location>
        <begin position="25"/>
        <end position="43"/>
    </location>
</feature>
<keyword evidence="1" id="KW-0472">Membrane</keyword>
<proteinExistence type="predicted"/>
<comment type="caution">
    <text evidence="2">The sequence shown here is derived from an EMBL/GenBank/DDBJ whole genome shotgun (WGS) entry which is preliminary data.</text>
</comment>
<reference evidence="2 3" key="1">
    <citation type="submission" date="2021-11" db="EMBL/GenBank/DDBJ databases">
        <title>Draft genome sequence of Paenibacillus profundus YoMME, a new Gram-positive bacteria with exoelectrogenic properties.</title>
        <authorList>
            <person name="Hubenova Y."/>
            <person name="Hubenova E."/>
            <person name="Manasiev Y."/>
            <person name="Peykov S."/>
            <person name="Mitov M."/>
        </authorList>
    </citation>
    <scope>NUCLEOTIDE SEQUENCE [LARGE SCALE GENOMIC DNA]</scope>
    <source>
        <strain evidence="2 3">YoMME</strain>
    </source>
</reference>
<organism evidence="2 3">
    <name type="scientific">Paenibacillus profundus</name>
    <dbReference type="NCBI Taxonomy" id="1173085"/>
    <lineage>
        <taxon>Bacteria</taxon>
        <taxon>Bacillati</taxon>
        <taxon>Bacillota</taxon>
        <taxon>Bacilli</taxon>
        <taxon>Bacillales</taxon>
        <taxon>Paenibacillaceae</taxon>
        <taxon>Paenibacillus</taxon>
    </lineage>
</organism>
<dbReference type="RefSeq" id="WP_233695790.1">
    <property type="nucleotide sequence ID" value="NZ_JAJNBZ010000002.1"/>
</dbReference>
<gene>
    <name evidence="2" type="ORF">LQV63_04380</name>
</gene>
<sequence length="89" mass="10330">MTLIISTISLGVVVPTLKDTHIMKMNIWQIILLVAVIFVRLTGSWKARCKGRGHAWCWNTRRVTKYMLQKMKSFVGCFHMLIIPINQEL</sequence>
<dbReference type="EMBL" id="JAJNBZ010000002">
    <property type="protein sequence ID" value="MCE5168549.1"/>
    <property type="molecule type" value="Genomic_DNA"/>
</dbReference>